<sequence>MKHESWFECSLQHCKRLLRAICLQFIVCREHRFNNPQSFTLLMNHSYLILTSRSKNSRTNYCNKLLGTDIAILVGKLPAKRYSLRTTCGIITITMEDFEDSFLF</sequence>
<protein>
    <submittedName>
        <fullName evidence="1">Uncharacterized protein</fullName>
    </submittedName>
</protein>
<dbReference type="EMBL" id="BMAW01040953">
    <property type="protein sequence ID" value="GFU61796.1"/>
    <property type="molecule type" value="Genomic_DNA"/>
</dbReference>
<gene>
    <name evidence="1" type="ORF">NPIL_104831</name>
</gene>
<evidence type="ECO:0000313" key="2">
    <source>
        <dbReference type="Proteomes" id="UP000887013"/>
    </source>
</evidence>
<proteinExistence type="predicted"/>
<keyword evidence="2" id="KW-1185">Reference proteome</keyword>
<evidence type="ECO:0000313" key="1">
    <source>
        <dbReference type="EMBL" id="GFU61796.1"/>
    </source>
</evidence>
<dbReference type="AlphaFoldDB" id="A0A8X6R8L1"/>
<comment type="caution">
    <text evidence="1">The sequence shown here is derived from an EMBL/GenBank/DDBJ whole genome shotgun (WGS) entry which is preliminary data.</text>
</comment>
<dbReference type="Proteomes" id="UP000887013">
    <property type="component" value="Unassembled WGS sequence"/>
</dbReference>
<name>A0A8X6R8L1_NEPPI</name>
<organism evidence="1 2">
    <name type="scientific">Nephila pilipes</name>
    <name type="common">Giant wood spider</name>
    <name type="synonym">Nephila maculata</name>
    <dbReference type="NCBI Taxonomy" id="299642"/>
    <lineage>
        <taxon>Eukaryota</taxon>
        <taxon>Metazoa</taxon>
        <taxon>Ecdysozoa</taxon>
        <taxon>Arthropoda</taxon>
        <taxon>Chelicerata</taxon>
        <taxon>Arachnida</taxon>
        <taxon>Araneae</taxon>
        <taxon>Araneomorphae</taxon>
        <taxon>Entelegynae</taxon>
        <taxon>Araneoidea</taxon>
        <taxon>Nephilidae</taxon>
        <taxon>Nephila</taxon>
    </lineage>
</organism>
<accession>A0A8X6R8L1</accession>
<reference evidence="1" key="1">
    <citation type="submission" date="2020-08" db="EMBL/GenBank/DDBJ databases">
        <title>Multicomponent nature underlies the extraordinary mechanical properties of spider dragline silk.</title>
        <authorList>
            <person name="Kono N."/>
            <person name="Nakamura H."/>
            <person name="Mori M."/>
            <person name="Yoshida Y."/>
            <person name="Ohtoshi R."/>
            <person name="Malay A.D."/>
            <person name="Moran D.A.P."/>
            <person name="Tomita M."/>
            <person name="Numata K."/>
            <person name="Arakawa K."/>
        </authorList>
    </citation>
    <scope>NUCLEOTIDE SEQUENCE</scope>
</reference>